<evidence type="ECO:0000259" key="2">
    <source>
        <dbReference type="PROSITE" id="PS50995"/>
    </source>
</evidence>
<protein>
    <submittedName>
        <fullName evidence="3">Transcriptional regulator</fullName>
    </submittedName>
</protein>
<name>A0A919XTP3_9BACL</name>
<dbReference type="AlphaFoldDB" id="A0A919XTP3"/>
<dbReference type="InterPro" id="IPR011991">
    <property type="entry name" value="ArsR-like_HTH"/>
</dbReference>
<gene>
    <name evidence="3" type="ORF">J41TS12_26600</name>
</gene>
<proteinExistence type="predicted"/>
<dbReference type="Pfam" id="PF01047">
    <property type="entry name" value="MarR"/>
    <property type="match status" value="1"/>
</dbReference>
<dbReference type="GO" id="GO:0003677">
    <property type="term" value="F:DNA binding"/>
    <property type="evidence" value="ECO:0007669"/>
    <property type="project" value="UniProtKB-KW"/>
</dbReference>
<dbReference type="EMBL" id="BORR01000009">
    <property type="protein sequence ID" value="GIO37799.1"/>
    <property type="molecule type" value="Genomic_DNA"/>
</dbReference>
<evidence type="ECO:0000313" key="4">
    <source>
        <dbReference type="Proteomes" id="UP000681162"/>
    </source>
</evidence>
<dbReference type="Proteomes" id="UP000681162">
    <property type="component" value="Unassembled WGS sequence"/>
</dbReference>
<comment type="caution">
    <text evidence="3">The sequence shown here is derived from an EMBL/GenBank/DDBJ whole genome shotgun (WGS) entry which is preliminary data.</text>
</comment>
<evidence type="ECO:0000256" key="1">
    <source>
        <dbReference type="ARBA" id="ARBA00023125"/>
    </source>
</evidence>
<dbReference type="InterPro" id="IPR039422">
    <property type="entry name" value="MarR/SlyA-like"/>
</dbReference>
<keyword evidence="1" id="KW-0238">DNA-binding</keyword>
<dbReference type="GO" id="GO:0003700">
    <property type="term" value="F:DNA-binding transcription factor activity"/>
    <property type="evidence" value="ECO:0007669"/>
    <property type="project" value="InterPro"/>
</dbReference>
<feature type="domain" description="HTH marR-type" evidence="2">
    <location>
        <begin position="1"/>
        <end position="127"/>
    </location>
</feature>
<sequence length="133" mass="15357">MFYQIKILDQKINKLFEEQVGFSLTRYEMLMILHDKAPCLQGELQNHLQIDQAAITRQLQILEEKGYVARKRNPENNREVIVEPTSKVVAAIGECEANCSRQSLMDIINLSSEEVAQLTRLLEKFDQGLNHIK</sequence>
<reference evidence="3 4" key="1">
    <citation type="submission" date="2021-03" db="EMBL/GenBank/DDBJ databases">
        <title>Antimicrobial resistance genes in bacteria isolated from Japanese honey, and their potential for conferring macrolide and lincosamide resistance in the American foulbrood pathogen Paenibacillus larvae.</title>
        <authorList>
            <person name="Okamoto M."/>
            <person name="Kumagai M."/>
            <person name="Kanamori H."/>
            <person name="Takamatsu D."/>
        </authorList>
    </citation>
    <scope>NUCLEOTIDE SEQUENCE [LARGE SCALE GENOMIC DNA]</scope>
    <source>
        <strain evidence="3 4">J41TS12</strain>
    </source>
</reference>
<dbReference type="PRINTS" id="PR00598">
    <property type="entry name" value="HTHMARR"/>
</dbReference>
<dbReference type="InterPro" id="IPR036390">
    <property type="entry name" value="WH_DNA-bd_sf"/>
</dbReference>
<accession>A0A919XTP3</accession>
<dbReference type="Gene3D" id="1.10.10.10">
    <property type="entry name" value="Winged helix-like DNA-binding domain superfamily/Winged helix DNA-binding domain"/>
    <property type="match status" value="1"/>
</dbReference>
<dbReference type="SUPFAM" id="SSF46785">
    <property type="entry name" value="Winged helix' DNA-binding domain"/>
    <property type="match status" value="1"/>
</dbReference>
<dbReference type="InterPro" id="IPR000835">
    <property type="entry name" value="HTH_MarR-typ"/>
</dbReference>
<dbReference type="RefSeq" id="WP_212940032.1">
    <property type="nucleotide sequence ID" value="NZ_BORR01000009.1"/>
</dbReference>
<dbReference type="InterPro" id="IPR036388">
    <property type="entry name" value="WH-like_DNA-bd_sf"/>
</dbReference>
<organism evidence="3 4">
    <name type="scientific">Paenibacillus antibioticophila</name>
    <dbReference type="NCBI Taxonomy" id="1274374"/>
    <lineage>
        <taxon>Bacteria</taxon>
        <taxon>Bacillati</taxon>
        <taxon>Bacillota</taxon>
        <taxon>Bacilli</taxon>
        <taxon>Bacillales</taxon>
        <taxon>Paenibacillaceae</taxon>
        <taxon>Paenibacillus</taxon>
    </lineage>
</organism>
<dbReference type="InterPro" id="IPR001845">
    <property type="entry name" value="HTH_ArsR_DNA-bd_dom"/>
</dbReference>
<dbReference type="GO" id="GO:0006950">
    <property type="term" value="P:response to stress"/>
    <property type="evidence" value="ECO:0007669"/>
    <property type="project" value="TreeGrafter"/>
</dbReference>
<dbReference type="PANTHER" id="PTHR33164">
    <property type="entry name" value="TRANSCRIPTIONAL REGULATOR, MARR FAMILY"/>
    <property type="match status" value="1"/>
</dbReference>
<dbReference type="SMART" id="SM00347">
    <property type="entry name" value="HTH_MARR"/>
    <property type="match status" value="1"/>
</dbReference>
<dbReference type="PROSITE" id="PS50995">
    <property type="entry name" value="HTH_MARR_2"/>
    <property type="match status" value="1"/>
</dbReference>
<dbReference type="PANTHER" id="PTHR33164:SF99">
    <property type="entry name" value="MARR FAMILY REGULATORY PROTEIN"/>
    <property type="match status" value="1"/>
</dbReference>
<dbReference type="SMART" id="SM00418">
    <property type="entry name" value="HTH_ARSR"/>
    <property type="match status" value="1"/>
</dbReference>
<dbReference type="CDD" id="cd00090">
    <property type="entry name" value="HTH_ARSR"/>
    <property type="match status" value="1"/>
</dbReference>
<keyword evidence="4" id="KW-1185">Reference proteome</keyword>
<evidence type="ECO:0000313" key="3">
    <source>
        <dbReference type="EMBL" id="GIO37799.1"/>
    </source>
</evidence>